<reference evidence="1 2" key="1">
    <citation type="journal article" date="2021" name="Hortic Res">
        <title>High-quality reference genome and annotation aids understanding of berry development for evergreen blueberry (Vaccinium darrowii).</title>
        <authorList>
            <person name="Yu J."/>
            <person name="Hulse-Kemp A.M."/>
            <person name="Babiker E."/>
            <person name="Staton M."/>
        </authorList>
    </citation>
    <scope>NUCLEOTIDE SEQUENCE [LARGE SCALE GENOMIC DNA]</scope>
    <source>
        <strain evidence="2">cv. NJ 8807/NJ 8810</strain>
        <tissue evidence="1">Young leaf</tissue>
    </source>
</reference>
<proteinExistence type="predicted"/>
<sequence length="317" mass="35809">MSSKLRANSSPELLPASLDTKQHVDSSLEGVAATVKLLLKLLQDHKESCSKEQNDSRRMLRVAGMMTILDNIKTRIQTCQSFGQKGEKAELRRCNTDLHRPNNVPRDNKKPMEQIDEKEKLRRQLNASLAARKSLECMCSSLGKEKEIMAAELARKVHELSGMEELVSDLKAQNETLLAKVQEYAFEHKEKKTCFGGENNAALQMRNKELTEKLLRSLEGNKSKNRKLKEALEEKATIHATMDEMGVEVGAGLERIRGLKKQIAIGSEQPVEIEEEISELEHMFECFQMKLYKHGQKKVECVKPKGEITACKPPILA</sequence>
<dbReference type="Proteomes" id="UP000828048">
    <property type="component" value="Chromosome 10"/>
</dbReference>
<protein>
    <submittedName>
        <fullName evidence="1">Uncharacterized protein</fullName>
    </submittedName>
</protein>
<accession>A0ACB7XJM8</accession>
<gene>
    <name evidence="1" type="ORF">Vadar_020888</name>
</gene>
<name>A0ACB7XJM8_9ERIC</name>
<keyword evidence="2" id="KW-1185">Reference proteome</keyword>
<dbReference type="EMBL" id="CM037160">
    <property type="protein sequence ID" value="KAH7840733.1"/>
    <property type="molecule type" value="Genomic_DNA"/>
</dbReference>
<evidence type="ECO:0000313" key="2">
    <source>
        <dbReference type="Proteomes" id="UP000828048"/>
    </source>
</evidence>
<comment type="caution">
    <text evidence="1">The sequence shown here is derived from an EMBL/GenBank/DDBJ whole genome shotgun (WGS) entry which is preliminary data.</text>
</comment>
<evidence type="ECO:0000313" key="1">
    <source>
        <dbReference type="EMBL" id="KAH7840733.1"/>
    </source>
</evidence>
<organism evidence="1 2">
    <name type="scientific">Vaccinium darrowii</name>
    <dbReference type="NCBI Taxonomy" id="229202"/>
    <lineage>
        <taxon>Eukaryota</taxon>
        <taxon>Viridiplantae</taxon>
        <taxon>Streptophyta</taxon>
        <taxon>Embryophyta</taxon>
        <taxon>Tracheophyta</taxon>
        <taxon>Spermatophyta</taxon>
        <taxon>Magnoliopsida</taxon>
        <taxon>eudicotyledons</taxon>
        <taxon>Gunneridae</taxon>
        <taxon>Pentapetalae</taxon>
        <taxon>asterids</taxon>
        <taxon>Ericales</taxon>
        <taxon>Ericaceae</taxon>
        <taxon>Vaccinioideae</taxon>
        <taxon>Vaccinieae</taxon>
        <taxon>Vaccinium</taxon>
    </lineage>
</organism>